<dbReference type="PANTHER" id="PTHR32114:SF2">
    <property type="entry name" value="ABC TRANSPORTER ABCH.3"/>
    <property type="match status" value="1"/>
</dbReference>
<dbReference type="SUPFAM" id="SSF52540">
    <property type="entry name" value="P-loop containing nucleoside triphosphate hydrolases"/>
    <property type="match status" value="1"/>
</dbReference>
<dbReference type="EMBL" id="QNRH01000013">
    <property type="protein sequence ID" value="RBO90455.1"/>
    <property type="molecule type" value="Genomic_DNA"/>
</dbReference>
<dbReference type="Pfam" id="PF13476">
    <property type="entry name" value="AAA_23"/>
    <property type="match status" value="1"/>
</dbReference>
<evidence type="ECO:0000259" key="2">
    <source>
        <dbReference type="Pfam" id="PF13476"/>
    </source>
</evidence>
<dbReference type="Proteomes" id="UP000252893">
    <property type="component" value="Unassembled WGS sequence"/>
</dbReference>
<comment type="caution">
    <text evidence="3">The sequence shown here is derived from an EMBL/GenBank/DDBJ whole genome shotgun (WGS) entry which is preliminary data.</text>
</comment>
<evidence type="ECO:0000256" key="1">
    <source>
        <dbReference type="SAM" id="Coils"/>
    </source>
</evidence>
<dbReference type="AlphaFoldDB" id="A0A366DKJ5"/>
<dbReference type="Gene3D" id="3.40.50.300">
    <property type="entry name" value="P-loop containing nucleotide triphosphate hydrolases"/>
    <property type="match status" value="1"/>
</dbReference>
<sequence>MKIIQFNAENIKRLVAVEIKPDSNLVEITGKNGQGKTSILDAILWAMGGNKIIQSKPVRDGAESGYVRLDLGDYVVTKKFKVKEDGDVTISLTVENRDGAKFGSPQELLNKFLGDLTFDPLAFSRKKPSEQVVALRALVPDYDFNAADKKAKELFDNRTDINRQVRDLKGRIDAITLPEGDLPPRISVEALTIDLQKAMEHNSKVEAEARKAEIVNRDISNLEGSIQAKRDEIAALEKAIIHNEQSIEELRDQLDGIVVEDKIDLTSIRDGLAKADHVNSIAARVEERTRLKTEMSNKETAAEALSNQIEEIKKASAAAVVAANLPIDGLMLTEDSVLLNGNPFDQASDAEQLRASVAIAGAMNPALRVIRVRDGSLLDEESMDLLREYAEKNGYQIWIETVSSGRESAVLIEEGAVVSSVVEAAE</sequence>
<feature type="domain" description="Rad50/SbcC-type AAA" evidence="2">
    <location>
        <begin position="9"/>
        <end position="313"/>
    </location>
</feature>
<keyword evidence="1" id="KW-0175">Coiled coil</keyword>
<accession>A0A366DKJ5</accession>
<protein>
    <submittedName>
        <fullName evidence="3">AAA domain-containing protein</fullName>
    </submittedName>
</protein>
<organism evidence="3 4">
    <name type="scientific">Pseudochrobactrum asaccharolyticum</name>
    <dbReference type="NCBI Taxonomy" id="354351"/>
    <lineage>
        <taxon>Bacteria</taxon>
        <taxon>Pseudomonadati</taxon>
        <taxon>Pseudomonadota</taxon>
        <taxon>Alphaproteobacteria</taxon>
        <taxon>Hyphomicrobiales</taxon>
        <taxon>Brucellaceae</taxon>
        <taxon>Pseudochrobactrum</taxon>
    </lineage>
</organism>
<dbReference type="OrthoDB" id="9791904at2"/>
<dbReference type="InterPro" id="IPR027417">
    <property type="entry name" value="P-loop_NTPase"/>
</dbReference>
<proteinExistence type="predicted"/>
<dbReference type="RefSeq" id="WP_113946211.1">
    <property type="nucleotide sequence ID" value="NZ_JBHEEG010000005.1"/>
</dbReference>
<feature type="coiled-coil region" evidence="1">
    <location>
        <begin position="188"/>
        <end position="253"/>
    </location>
</feature>
<dbReference type="GO" id="GO:0006302">
    <property type="term" value="P:double-strand break repair"/>
    <property type="evidence" value="ECO:0007669"/>
    <property type="project" value="InterPro"/>
</dbReference>
<dbReference type="GO" id="GO:0016887">
    <property type="term" value="F:ATP hydrolysis activity"/>
    <property type="evidence" value="ECO:0007669"/>
    <property type="project" value="InterPro"/>
</dbReference>
<feature type="coiled-coil region" evidence="1">
    <location>
        <begin position="288"/>
        <end position="315"/>
    </location>
</feature>
<keyword evidence="4" id="KW-1185">Reference proteome</keyword>
<dbReference type="PANTHER" id="PTHR32114">
    <property type="entry name" value="ABC TRANSPORTER ABCH.3"/>
    <property type="match status" value="1"/>
</dbReference>
<evidence type="ECO:0000313" key="3">
    <source>
        <dbReference type="EMBL" id="RBO90455.1"/>
    </source>
</evidence>
<reference evidence="3 4" key="1">
    <citation type="submission" date="2018-06" db="EMBL/GenBank/DDBJ databases">
        <title>Genomic Encyclopedia of Type Strains, Phase IV (KMG-IV): sequencing the most valuable type-strain genomes for metagenomic binning, comparative biology and taxonomic classification.</title>
        <authorList>
            <person name="Goeker M."/>
        </authorList>
    </citation>
    <scope>NUCLEOTIDE SEQUENCE [LARGE SCALE GENOMIC DNA]</scope>
    <source>
        <strain evidence="3 4">DSM 25619</strain>
    </source>
</reference>
<name>A0A366DKJ5_9HYPH</name>
<evidence type="ECO:0000313" key="4">
    <source>
        <dbReference type="Proteomes" id="UP000252893"/>
    </source>
</evidence>
<gene>
    <name evidence="3" type="ORF">DFR47_11316</name>
</gene>
<dbReference type="InterPro" id="IPR038729">
    <property type="entry name" value="Rad50/SbcC_AAA"/>
</dbReference>